<evidence type="ECO:0000313" key="2">
    <source>
        <dbReference type="EMBL" id="MEZ0476757.1"/>
    </source>
</evidence>
<evidence type="ECO:0008006" key="4">
    <source>
        <dbReference type="Google" id="ProtNLM"/>
    </source>
</evidence>
<dbReference type="PANTHER" id="PTHR37549">
    <property type="entry name" value="LIPOPROTEIN LPRI"/>
    <property type="match status" value="1"/>
</dbReference>
<feature type="chain" id="PRO_5045297337" description="DUF1311 domain-containing protein" evidence="1">
    <location>
        <begin position="24"/>
        <end position="211"/>
    </location>
</feature>
<dbReference type="Proteomes" id="UP001566331">
    <property type="component" value="Unassembled WGS sequence"/>
</dbReference>
<dbReference type="InterPro" id="IPR052755">
    <property type="entry name" value="Lysozyme_Inhibitor_LprI"/>
</dbReference>
<evidence type="ECO:0000313" key="3">
    <source>
        <dbReference type="Proteomes" id="UP001566331"/>
    </source>
</evidence>
<evidence type="ECO:0000256" key="1">
    <source>
        <dbReference type="SAM" id="SignalP"/>
    </source>
</evidence>
<protein>
    <recommendedName>
        <fullName evidence="4">DUF1311 domain-containing protein</fullName>
    </recommendedName>
</protein>
<keyword evidence="1" id="KW-0732">Signal</keyword>
<dbReference type="RefSeq" id="WP_370564578.1">
    <property type="nucleotide sequence ID" value="NZ_JBFWIB010000009.1"/>
</dbReference>
<feature type="signal peptide" evidence="1">
    <location>
        <begin position="1"/>
        <end position="23"/>
    </location>
</feature>
<dbReference type="EMBL" id="JBFWIC010000049">
    <property type="protein sequence ID" value="MEZ0476757.1"/>
    <property type="molecule type" value="Genomic_DNA"/>
</dbReference>
<name>A0ABV4HVG1_9GAMM</name>
<sequence>MIHHLVHVLLSAGLLSGAGAAAADDALNCDEPGSWAERTVCRTPALRALDARLRQRREDALLRSDDTAAFTAEQRDWTRDKRDACTTARCLETSYRTQIDALGIRIASSEPPLLLPGEYRQVTRAGPVAGAPVLRIERRGQRRYLLRVLDGSDAPDGAIEGEFTEQVGAADFSAGDCRLRMSFAPDLLAVSAASGCGDALDGAYRRVPPEP</sequence>
<keyword evidence="3" id="KW-1185">Reference proteome</keyword>
<gene>
    <name evidence="2" type="ORF">AB6713_19410</name>
</gene>
<organism evidence="2 3">
    <name type="scientific">Luteimonas salinilitoris</name>
    <dbReference type="NCBI Taxonomy" id="3237697"/>
    <lineage>
        <taxon>Bacteria</taxon>
        <taxon>Pseudomonadati</taxon>
        <taxon>Pseudomonadota</taxon>
        <taxon>Gammaproteobacteria</taxon>
        <taxon>Lysobacterales</taxon>
        <taxon>Lysobacteraceae</taxon>
        <taxon>Luteimonas</taxon>
    </lineage>
</organism>
<dbReference type="PANTHER" id="PTHR37549:SF1">
    <property type="entry name" value="LIPOPROTEIN LPRI"/>
    <property type="match status" value="1"/>
</dbReference>
<accession>A0ABV4HVG1</accession>
<comment type="caution">
    <text evidence="2">The sequence shown here is derived from an EMBL/GenBank/DDBJ whole genome shotgun (WGS) entry which is preliminary data.</text>
</comment>
<reference evidence="2 3" key="1">
    <citation type="submission" date="2024-07" db="EMBL/GenBank/DDBJ databases">
        <title>Luteimonas salilacus sp. nov., isolated from the shore soil of Salt Lake in Tibet of China.</title>
        <authorList>
            <person name="Zhang X."/>
            <person name="Li A."/>
        </authorList>
    </citation>
    <scope>NUCLEOTIDE SEQUENCE [LARGE SCALE GENOMIC DNA]</scope>
    <source>
        <strain evidence="2 3">B3-2-R+30</strain>
    </source>
</reference>
<proteinExistence type="predicted"/>